<dbReference type="SUPFAM" id="SSF53474">
    <property type="entry name" value="alpha/beta-Hydrolases"/>
    <property type="match status" value="1"/>
</dbReference>
<dbReference type="Pfam" id="PF00135">
    <property type="entry name" value="COesterase"/>
    <property type="match status" value="1"/>
</dbReference>
<dbReference type="InterPro" id="IPR029058">
    <property type="entry name" value="AB_hydrolase_fold"/>
</dbReference>
<keyword evidence="2" id="KW-1185">Reference proteome</keyword>
<accession>A0A914ULW7</accession>
<evidence type="ECO:0000259" key="1">
    <source>
        <dbReference type="Pfam" id="PF00135"/>
    </source>
</evidence>
<name>A0A914ULW7_9BILA</name>
<dbReference type="InterPro" id="IPR050309">
    <property type="entry name" value="Type-B_Carboxylest/Lipase"/>
</dbReference>
<dbReference type="WBParaSite" id="PSAMB.scaffold11031size3649.g33819.t1">
    <property type="protein sequence ID" value="PSAMB.scaffold11031size3649.g33819.t1"/>
    <property type="gene ID" value="PSAMB.scaffold11031size3649.g33819"/>
</dbReference>
<dbReference type="InterPro" id="IPR002018">
    <property type="entry name" value="CarbesteraseB"/>
</dbReference>
<dbReference type="Proteomes" id="UP000887566">
    <property type="component" value="Unplaced"/>
</dbReference>
<dbReference type="AlphaFoldDB" id="A0A914ULW7"/>
<proteinExistence type="predicted"/>
<feature type="domain" description="Carboxylesterase type B" evidence="1">
    <location>
        <begin position="1"/>
        <end position="259"/>
    </location>
</feature>
<dbReference type="PANTHER" id="PTHR11559">
    <property type="entry name" value="CARBOXYLESTERASE"/>
    <property type="match status" value="1"/>
</dbReference>
<dbReference type="Gene3D" id="3.40.50.1820">
    <property type="entry name" value="alpha/beta hydrolase"/>
    <property type="match status" value="1"/>
</dbReference>
<evidence type="ECO:0000313" key="3">
    <source>
        <dbReference type="WBParaSite" id="PSAMB.scaffold11031size3649.g33819.t1"/>
    </source>
</evidence>
<sequence length="276" mass="31257">CLRSISVSEIQTAWGGWDGLHRWAPVGDNYVFPDHVENLVLKRGPMPLLIGNCKDEQLLRYMDQLQQDPHFLNEWTRQSTAQHFSSLFELKFYNNSALVRQQGLDAYVNSLPYADQDHVSWVLDSIQLDSEMIFIGPTYREAMNFRHVGSPVYLYSFDYLAPGAMPLLNASFRGVPHTWELQYLFGFPGTSEGGWQVTSDDIATMNNFGLYWANFVNYGNPTPASSATIWPQLGTNGEYMIIGPAPRPATNFHPKAATFWACTVPTTEGYRPAWCP</sequence>
<protein>
    <submittedName>
        <fullName evidence="3">Carboxylesterase type B domain-containing protein</fullName>
    </submittedName>
</protein>
<reference evidence="3" key="1">
    <citation type="submission" date="2022-11" db="UniProtKB">
        <authorList>
            <consortium name="WormBaseParasite"/>
        </authorList>
    </citation>
    <scope>IDENTIFICATION</scope>
</reference>
<organism evidence="2 3">
    <name type="scientific">Plectus sambesii</name>
    <dbReference type="NCBI Taxonomy" id="2011161"/>
    <lineage>
        <taxon>Eukaryota</taxon>
        <taxon>Metazoa</taxon>
        <taxon>Ecdysozoa</taxon>
        <taxon>Nematoda</taxon>
        <taxon>Chromadorea</taxon>
        <taxon>Plectida</taxon>
        <taxon>Plectina</taxon>
        <taxon>Plectoidea</taxon>
        <taxon>Plectidae</taxon>
        <taxon>Plectus</taxon>
    </lineage>
</organism>
<evidence type="ECO:0000313" key="2">
    <source>
        <dbReference type="Proteomes" id="UP000887566"/>
    </source>
</evidence>